<feature type="transmembrane region" description="Helical" evidence="7">
    <location>
        <begin position="171"/>
        <end position="193"/>
    </location>
</feature>
<feature type="domain" description="Major facilitator superfamily (MFS) profile" evidence="8">
    <location>
        <begin position="19"/>
        <end position="458"/>
    </location>
</feature>
<feature type="transmembrane region" description="Helical" evidence="7">
    <location>
        <begin position="275"/>
        <end position="298"/>
    </location>
</feature>
<feature type="transmembrane region" description="Helical" evidence="7">
    <location>
        <begin position="144"/>
        <end position="165"/>
    </location>
</feature>
<dbReference type="PANTHER" id="PTHR42718">
    <property type="entry name" value="MAJOR FACILITATOR SUPERFAMILY MULTIDRUG TRANSPORTER MFSC"/>
    <property type="match status" value="1"/>
</dbReference>
<feature type="transmembrane region" description="Helical" evidence="7">
    <location>
        <begin position="432"/>
        <end position="451"/>
    </location>
</feature>
<sequence>MSQNEAVETGAPHPLRWHILGFLGVAQLMLILDITVVAIALPHMGTDLDLTREAMTWTVSVYALTFGGLMLLGGRLADLIGAKRVVLTGLLIFTAASLVAGMADSSGMLIGGRIAQGVGAALLSPSALSLVVTLFAGDERNKALGVWSALGGGGAALGVLLGGVLTAGPGWPWVFFINAPIGVVIAVALARMLPRQVSAAPRARLDVLGALLVTTASGTVIYAFINAGDHGWLTATTGWLVVLAAVGYLAFFVWQKRARSPLMDVRLLTRRPVATGTFLIFLATALMIAVFFLGTFYFQHARGYGAMQTGLLFLPIALATMAGANLTGRAIARLGARLLAVMGLIVAAVGMAVPALALHPVSVVVGVSIAAAGTGAIFVVASATALGQVAPHEAGIASGIVSTFHEFGAASGAAIISSVAAASLVGSTLSGFTDGFVAAAVAAAIAALVAAKLTPPRPAPAAVGGETASA</sequence>
<dbReference type="Gene3D" id="1.20.1720.10">
    <property type="entry name" value="Multidrug resistance protein D"/>
    <property type="match status" value="1"/>
</dbReference>
<dbReference type="InterPro" id="IPR020846">
    <property type="entry name" value="MFS_dom"/>
</dbReference>
<dbReference type="PANTHER" id="PTHR42718:SF46">
    <property type="entry name" value="BLR6921 PROTEIN"/>
    <property type="match status" value="1"/>
</dbReference>
<feature type="transmembrane region" description="Helical" evidence="7">
    <location>
        <begin position="54"/>
        <end position="73"/>
    </location>
</feature>
<keyword evidence="4 7" id="KW-0812">Transmembrane</keyword>
<dbReference type="CDD" id="cd17321">
    <property type="entry name" value="MFS_MMR_MDR_like"/>
    <property type="match status" value="1"/>
</dbReference>
<organism evidence="9 10">
    <name type="scientific">Phytoactinopolyspora alkaliphila</name>
    <dbReference type="NCBI Taxonomy" id="1783498"/>
    <lineage>
        <taxon>Bacteria</taxon>
        <taxon>Bacillati</taxon>
        <taxon>Actinomycetota</taxon>
        <taxon>Actinomycetes</taxon>
        <taxon>Jiangellales</taxon>
        <taxon>Jiangellaceae</taxon>
        <taxon>Phytoactinopolyspora</taxon>
    </lineage>
</organism>
<dbReference type="EMBL" id="JAAGOB010000006">
    <property type="protein sequence ID" value="NED96244.1"/>
    <property type="molecule type" value="Genomic_DNA"/>
</dbReference>
<feature type="transmembrane region" description="Helical" evidence="7">
    <location>
        <begin position="85"/>
        <end position="102"/>
    </location>
</feature>
<dbReference type="GO" id="GO:0022857">
    <property type="term" value="F:transmembrane transporter activity"/>
    <property type="evidence" value="ECO:0007669"/>
    <property type="project" value="InterPro"/>
</dbReference>
<evidence type="ECO:0000256" key="7">
    <source>
        <dbReference type="SAM" id="Phobius"/>
    </source>
</evidence>
<evidence type="ECO:0000313" key="10">
    <source>
        <dbReference type="Proteomes" id="UP000469185"/>
    </source>
</evidence>
<protein>
    <submittedName>
        <fullName evidence="9">MFS transporter</fullName>
    </submittedName>
</protein>
<dbReference type="SUPFAM" id="SSF103473">
    <property type="entry name" value="MFS general substrate transporter"/>
    <property type="match status" value="1"/>
</dbReference>
<keyword evidence="2" id="KW-0813">Transport</keyword>
<comment type="caution">
    <text evidence="9">The sequence shown here is derived from an EMBL/GenBank/DDBJ whole genome shotgun (WGS) entry which is preliminary data.</text>
</comment>
<dbReference type="RefSeq" id="WP_163819013.1">
    <property type="nucleotide sequence ID" value="NZ_JAAGOB010000006.1"/>
</dbReference>
<name>A0A6N9YMN8_9ACTN</name>
<dbReference type="Gene3D" id="1.20.1250.20">
    <property type="entry name" value="MFS general substrate transporter like domains"/>
    <property type="match status" value="1"/>
</dbReference>
<dbReference type="AlphaFoldDB" id="A0A6N9YMN8"/>
<dbReference type="Proteomes" id="UP000469185">
    <property type="component" value="Unassembled WGS sequence"/>
</dbReference>
<evidence type="ECO:0000256" key="4">
    <source>
        <dbReference type="ARBA" id="ARBA00022692"/>
    </source>
</evidence>
<proteinExistence type="predicted"/>
<evidence type="ECO:0000259" key="8">
    <source>
        <dbReference type="PROSITE" id="PS50850"/>
    </source>
</evidence>
<keyword evidence="5 7" id="KW-1133">Transmembrane helix</keyword>
<evidence type="ECO:0000256" key="2">
    <source>
        <dbReference type="ARBA" id="ARBA00022448"/>
    </source>
</evidence>
<feature type="transmembrane region" description="Helical" evidence="7">
    <location>
        <begin position="114"/>
        <end position="137"/>
    </location>
</feature>
<feature type="transmembrane region" description="Helical" evidence="7">
    <location>
        <begin position="304"/>
        <end position="326"/>
    </location>
</feature>
<evidence type="ECO:0000313" key="9">
    <source>
        <dbReference type="EMBL" id="NED96244.1"/>
    </source>
</evidence>
<dbReference type="InterPro" id="IPR011701">
    <property type="entry name" value="MFS"/>
</dbReference>
<evidence type="ECO:0000256" key="5">
    <source>
        <dbReference type="ARBA" id="ARBA00022989"/>
    </source>
</evidence>
<evidence type="ECO:0000256" key="1">
    <source>
        <dbReference type="ARBA" id="ARBA00004651"/>
    </source>
</evidence>
<gene>
    <name evidence="9" type="ORF">G1H11_13075</name>
</gene>
<feature type="transmembrane region" description="Helical" evidence="7">
    <location>
        <begin position="20"/>
        <end position="42"/>
    </location>
</feature>
<dbReference type="Pfam" id="PF07690">
    <property type="entry name" value="MFS_1"/>
    <property type="match status" value="1"/>
</dbReference>
<dbReference type="InterPro" id="IPR036259">
    <property type="entry name" value="MFS_trans_sf"/>
</dbReference>
<evidence type="ECO:0000256" key="6">
    <source>
        <dbReference type="ARBA" id="ARBA00023136"/>
    </source>
</evidence>
<comment type="subcellular location">
    <subcellularLocation>
        <location evidence="1">Cell membrane</location>
        <topology evidence="1">Multi-pass membrane protein</topology>
    </subcellularLocation>
</comment>
<accession>A0A6N9YMN8</accession>
<feature type="transmembrane region" description="Helical" evidence="7">
    <location>
        <begin position="231"/>
        <end position="254"/>
    </location>
</feature>
<keyword evidence="10" id="KW-1185">Reference proteome</keyword>
<feature type="transmembrane region" description="Helical" evidence="7">
    <location>
        <begin position="205"/>
        <end position="225"/>
    </location>
</feature>
<reference evidence="9 10" key="1">
    <citation type="submission" date="2020-02" db="EMBL/GenBank/DDBJ databases">
        <authorList>
            <person name="Li X.-J."/>
            <person name="Feng X.-M."/>
        </authorList>
    </citation>
    <scope>NUCLEOTIDE SEQUENCE [LARGE SCALE GENOMIC DNA]</scope>
    <source>
        <strain evidence="9 10">CGMCC 4.7225</strain>
    </source>
</reference>
<evidence type="ECO:0000256" key="3">
    <source>
        <dbReference type="ARBA" id="ARBA00022475"/>
    </source>
</evidence>
<feature type="transmembrane region" description="Helical" evidence="7">
    <location>
        <begin position="338"/>
        <end position="357"/>
    </location>
</feature>
<keyword evidence="3" id="KW-1003">Cell membrane</keyword>
<feature type="transmembrane region" description="Helical" evidence="7">
    <location>
        <begin position="363"/>
        <end position="386"/>
    </location>
</feature>
<dbReference type="GO" id="GO:0005886">
    <property type="term" value="C:plasma membrane"/>
    <property type="evidence" value="ECO:0007669"/>
    <property type="project" value="UniProtKB-SubCell"/>
</dbReference>
<dbReference type="PROSITE" id="PS50850">
    <property type="entry name" value="MFS"/>
    <property type="match status" value="1"/>
</dbReference>
<keyword evidence="6 7" id="KW-0472">Membrane</keyword>